<dbReference type="EMBL" id="JACHJS010000001">
    <property type="protein sequence ID" value="MBB4968178.1"/>
    <property type="molecule type" value="Genomic_DNA"/>
</dbReference>
<gene>
    <name evidence="2" type="ORF">F4559_005537</name>
</gene>
<accession>A0A7W7WYW8</accession>
<protein>
    <submittedName>
        <fullName evidence="2">Uncharacterized protein (TIGR02677 family)</fullName>
    </submittedName>
</protein>
<dbReference type="AlphaFoldDB" id="A0A7W7WYW8"/>
<name>A0A7W7WYW8_9PSEU</name>
<dbReference type="Proteomes" id="UP000542674">
    <property type="component" value="Unassembled WGS sequence"/>
</dbReference>
<evidence type="ECO:0000313" key="2">
    <source>
        <dbReference type="EMBL" id="MBB4968178.1"/>
    </source>
</evidence>
<sequence>MLLEAMRVPPEMFRFTTGERAELYVAILHAFGEANERLETALGLDDVRGRLRSLGRLDPLDDKDLTAALGSLRDWRLLDITQNHAEDYRTADEYERRNLQYSLTKRGEAALAGVVHAMGVLASTGALQTAVLDAIADRLGELVAQLGDPGVPDRRIFSTLVELEGHLEALRGNTKQFNGELQRLLRAEGPDQETFREVKSATVAYLQEFTTNLEQRAHAIANRVGLVEDRGVVLLRHRALVGAELPPTSGGDPAVAWLELRRARWEGLRAWFLPVDGGTPRVQQLFVVARRAIIALLQVLDRITESRRRSTSAAADFRELARWFAVAPTEEDLHLLWSTAFGLGSARHAHLAHPDPELVVSSARWVDAPPVQVSALLRSAGRTERFTRTGRVRDVAAVKAARAESARAERAALKAAWDRLDTAGGTRLSRFGRLDHEVLERLLDLLGRALAATPDRHGVHRATTGDGRVEILLRPPGAQHEQAVLRTPRGVFTGPDYDIEIRTPGGRAARRPRGPAEGAATTG</sequence>
<proteinExistence type="predicted"/>
<evidence type="ECO:0000256" key="1">
    <source>
        <dbReference type="SAM" id="MobiDB-lite"/>
    </source>
</evidence>
<dbReference type="NCBIfam" id="TIGR02677">
    <property type="entry name" value="TIGR02677 family protein"/>
    <property type="match status" value="1"/>
</dbReference>
<reference evidence="2 3" key="1">
    <citation type="submission" date="2020-08" db="EMBL/GenBank/DDBJ databases">
        <title>Sequencing the genomes of 1000 actinobacteria strains.</title>
        <authorList>
            <person name="Klenk H.-P."/>
        </authorList>
    </citation>
    <scope>NUCLEOTIDE SEQUENCE [LARGE SCALE GENOMIC DNA]</scope>
    <source>
        <strain evidence="2 3">DSM 45084</strain>
    </source>
</reference>
<dbReference type="Pfam" id="PF09660">
    <property type="entry name" value="DUF2397"/>
    <property type="match status" value="1"/>
</dbReference>
<dbReference type="InterPro" id="IPR013493">
    <property type="entry name" value="CHP02677"/>
</dbReference>
<feature type="region of interest" description="Disordered" evidence="1">
    <location>
        <begin position="495"/>
        <end position="523"/>
    </location>
</feature>
<keyword evidence="3" id="KW-1185">Reference proteome</keyword>
<evidence type="ECO:0000313" key="3">
    <source>
        <dbReference type="Proteomes" id="UP000542674"/>
    </source>
</evidence>
<organism evidence="2 3">
    <name type="scientific">Saccharothrix violaceirubra</name>
    <dbReference type="NCBI Taxonomy" id="413306"/>
    <lineage>
        <taxon>Bacteria</taxon>
        <taxon>Bacillati</taxon>
        <taxon>Actinomycetota</taxon>
        <taxon>Actinomycetes</taxon>
        <taxon>Pseudonocardiales</taxon>
        <taxon>Pseudonocardiaceae</taxon>
        <taxon>Saccharothrix</taxon>
    </lineage>
</organism>
<comment type="caution">
    <text evidence="2">The sequence shown here is derived from an EMBL/GenBank/DDBJ whole genome shotgun (WGS) entry which is preliminary data.</text>
</comment>